<reference evidence="2" key="1">
    <citation type="journal article" date="2020" name="Stud. Mycol.">
        <title>101 Dothideomycetes genomes: a test case for predicting lifestyles and emergence of pathogens.</title>
        <authorList>
            <person name="Haridas S."/>
            <person name="Albert R."/>
            <person name="Binder M."/>
            <person name="Bloem J."/>
            <person name="Labutti K."/>
            <person name="Salamov A."/>
            <person name="Andreopoulos B."/>
            <person name="Baker S."/>
            <person name="Barry K."/>
            <person name="Bills G."/>
            <person name="Bluhm B."/>
            <person name="Cannon C."/>
            <person name="Castanera R."/>
            <person name="Culley D."/>
            <person name="Daum C."/>
            <person name="Ezra D."/>
            <person name="Gonzalez J."/>
            <person name="Henrissat B."/>
            <person name="Kuo A."/>
            <person name="Liang C."/>
            <person name="Lipzen A."/>
            <person name="Lutzoni F."/>
            <person name="Magnuson J."/>
            <person name="Mondo S."/>
            <person name="Nolan M."/>
            <person name="Ohm R."/>
            <person name="Pangilinan J."/>
            <person name="Park H.-J."/>
            <person name="Ramirez L."/>
            <person name="Alfaro M."/>
            <person name="Sun H."/>
            <person name="Tritt A."/>
            <person name="Yoshinaga Y."/>
            <person name="Zwiers L.-H."/>
            <person name="Turgeon B."/>
            <person name="Goodwin S."/>
            <person name="Spatafora J."/>
            <person name="Crous P."/>
            <person name="Grigoriev I."/>
        </authorList>
    </citation>
    <scope>NUCLEOTIDE SEQUENCE</scope>
    <source>
        <strain evidence="2">CBS 109.77</strain>
    </source>
</reference>
<proteinExistence type="predicted"/>
<sequence length="192" mass="21003">MSLKLSIIDTSFSDDYELPVHFSCKKCGSDGELILTTVDLVLNNPVTQEGDDDLIQTGSVQFDLKGFEVSIGLEASPSVSLEEGKVINIFRFPRFGFNAGFISAGIDFGMGIDFIAKATGDFDLGFGFDVVVPDSTLRIDLAELQNSFINGINDTTITAHTLSANTSDVEVSHRRSPSRRDIRHNLGRLDRH</sequence>
<dbReference type="Proteomes" id="UP000799757">
    <property type="component" value="Unassembled WGS sequence"/>
</dbReference>
<organism evidence="2 3">
    <name type="scientific">Melanomma pulvis-pyrius CBS 109.77</name>
    <dbReference type="NCBI Taxonomy" id="1314802"/>
    <lineage>
        <taxon>Eukaryota</taxon>
        <taxon>Fungi</taxon>
        <taxon>Dikarya</taxon>
        <taxon>Ascomycota</taxon>
        <taxon>Pezizomycotina</taxon>
        <taxon>Dothideomycetes</taxon>
        <taxon>Pleosporomycetidae</taxon>
        <taxon>Pleosporales</taxon>
        <taxon>Melanommataceae</taxon>
        <taxon>Melanomma</taxon>
    </lineage>
</organism>
<evidence type="ECO:0000313" key="3">
    <source>
        <dbReference type="Proteomes" id="UP000799757"/>
    </source>
</evidence>
<evidence type="ECO:0000313" key="2">
    <source>
        <dbReference type="EMBL" id="KAF2792210.1"/>
    </source>
</evidence>
<feature type="region of interest" description="Disordered" evidence="1">
    <location>
        <begin position="168"/>
        <end position="192"/>
    </location>
</feature>
<name>A0A6A6X6S3_9PLEO</name>
<accession>A0A6A6X6S3</accession>
<dbReference type="OrthoDB" id="5382170at2759"/>
<keyword evidence="3" id="KW-1185">Reference proteome</keyword>
<dbReference type="AlphaFoldDB" id="A0A6A6X6S3"/>
<evidence type="ECO:0000256" key="1">
    <source>
        <dbReference type="SAM" id="MobiDB-lite"/>
    </source>
</evidence>
<protein>
    <submittedName>
        <fullName evidence="2">Uncharacterized protein</fullName>
    </submittedName>
</protein>
<gene>
    <name evidence="2" type="ORF">K505DRAFT_363106</name>
</gene>
<feature type="compositionally biased region" description="Basic and acidic residues" evidence="1">
    <location>
        <begin position="170"/>
        <end position="192"/>
    </location>
</feature>
<dbReference type="EMBL" id="MU001980">
    <property type="protein sequence ID" value="KAF2792210.1"/>
    <property type="molecule type" value="Genomic_DNA"/>
</dbReference>